<gene>
    <name evidence="3" type="ORF">Q765_05320</name>
</gene>
<evidence type="ECO:0000259" key="2">
    <source>
        <dbReference type="Pfam" id="PF13568"/>
    </source>
</evidence>
<protein>
    <recommendedName>
        <fullName evidence="2">Outer membrane protein beta-barrel domain-containing protein</fullName>
    </recommendedName>
</protein>
<sequence>MMKLFKLLSVSALLLGAVSVANAQEDASNKDSMAVSFGVKGGVNFATLDGGDIDSPDSRTSFHVGAFAEIPVADIFSVQVEALYSGQGAEYDFRGSDGDKAELQLDYINVPVLAKFYIVKGLSIEVGPQFSFLVNDEFDFNPNSDNGDIDLEDNPAAPDFKTFQVGAAGGLTFQTESGLFATARYVRDLTDIAKDANIQNSVFQLGVGFKF</sequence>
<keyword evidence="4" id="KW-1185">Reference proteome</keyword>
<feature type="signal peptide" evidence="1">
    <location>
        <begin position="1"/>
        <end position="23"/>
    </location>
</feature>
<dbReference type="InterPro" id="IPR025665">
    <property type="entry name" value="Beta-barrel_OMP_2"/>
</dbReference>
<dbReference type="RefSeq" id="WP_026299943.1">
    <property type="nucleotide sequence ID" value="NZ_JRLX01000004.1"/>
</dbReference>
<dbReference type="Pfam" id="PF13568">
    <property type="entry name" value="OMP_b-brl_2"/>
    <property type="match status" value="1"/>
</dbReference>
<feature type="domain" description="Outer membrane protein beta-barrel" evidence="2">
    <location>
        <begin position="23"/>
        <end position="192"/>
    </location>
</feature>
<organism evidence="3 4">
    <name type="scientific">Flavobacterium rivuli WB 3.3-2 = DSM 21788</name>
    <dbReference type="NCBI Taxonomy" id="1121895"/>
    <lineage>
        <taxon>Bacteria</taxon>
        <taxon>Pseudomonadati</taxon>
        <taxon>Bacteroidota</taxon>
        <taxon>Flavobacteriia</taxon>
        <taxon>Flavobacteriales</taxon>
        <taxon>Flavobacteriaceae</taxon>
        <taxon>Flavobacterium</taxon>
    </lineage>
</organism>
<proteinExistence type="predicted"/>
<dbReference type="EMBL" id="JRLX01000004">
    <property type="protein sequence ID" value="KGO87559.1"/>
    <property type="molecule type" value="Genomic_DNA"/>
</dbReference>
<dbReference type="AlphaFoldDB" id="A0A0A2M5L3"/>
<name>A0A0A2M5L3_9FLAO</name>
<dbReference type="Proteomes" id="UP000030152">
    <property type="component" value="Unassembled WGS sequence"/>
</dbReference>
<keyword evidence="1" id="KW-0732">Signal</keyword>
<dbReference type="STRING" id="1121895.GCA_000378485_01468"/>
<dbReference type="eggNOG" id="COG3637">
    <property type="taxonomic scope" value="Bacteria"/>
</dbReference>
<reference evidence="3 4" key="1">
    <citation type="submission" date="2013-09" db="EMBL/GenBank/DDBJ databases">
        <authorList>
            <person name="Zeng Z."/>
            <person name="Chen C."/>
        </authorList>
    </citation>
    <scope>NUCLEOTIDE SEQUENCE [LARGE SCALE GENOMIC DNA]</scope>
    <source>
        <strain evidence="3 4">WB 3.3-2</strain>
    </source>
</reference>
<evidence type="ECO:0000256" key="1">
    <source>
        <dbReference type="SAM" id="SignalP"/>
    </source>
</evidence>
<accession>A0A0A2M5L3</accession>
<comment type="caution">
    <text evidence="3">The sequence shown here is derived from an EMBL/GenBank/DDBJ whole genome shotgun (WGS) entry which is preliminary data.</text>
</comment>
<evidence type="ECO:0000313" key="3">
    <source>
        <dbReference type="EMBL" id="KGO87559.1"/>
    </source>
</evidence>
<evidence type="ECO:0000313" key="4">
    <source>
        <dbReference type="Proteomes" id="UP000030152"/>
    </source>
</evidence>
<feature type="chain" id="PRO_5002002761" description="Outer membrane protein beta-barrel domain-containing protein" evidence="1">
    <location>
        <begin position="24"/>
        <end position="211"/>
    </location>
</feature>